<keyword evidence="4" id="KW-1133">Transmembrane helix</keyword>
<sequence length="452" mass="49484">MTVHDEVRWWIQFGRAFLARPAALCFAVALAWWFPGWLLTTGALVLAGAIGLRLWARRRPASYARFSVALAARRKARNLVRAWPDVCASCGLDREGACPTVRRRRVRGPHVELLVTPLLGQTLQHFAAVSEPLRSGVQASRLRLESHGPRDVRMIFTVVESLRATFPSTVPDEVTALEHATLGRQEDGRPWRLALGPHTLVAGSSGAGKGSVFWSFAVALAPAVRAGSVHLHGIDLKAGMEVLMGRGLFTSVATDAVEAVALLEDLVADMQERARQYAGTQRSHCATTENPLHIVMIDELAALTAYNNERELQRRAETAINLLCSQGRAPGFMVFACLQDPRKEVIPSRGLFTQMVGLRLKDISETTMVLGETAALTGAHCHRIRRDVPGTGYVVPEDGGHPILVRAGYASDELIREVAQTYAAPETREIDVAAVRDSLGPRRRPRSREDVA</sequence>
<evidence type="ECO:0000256" key="3">
    <source>
        <dbReference type="PROSITE-ProRule" id="PRU00289"/>
    </source>
</evidence>
<dbReference type="GO" id="GO:0003677">
    <property type="term" value="F:DNA binding"/>
    <property type="evidence" value="ECO:0007669"/>
    <property type="project" value="InterPro"/>
</dbReference>
<feature type="binding site" evidence="3">
    <location>
        <begin position="203"/>
        <end position="210"/>
    </location>
    <ligand>
        <name>ATP</name>
        <dbReference type="ChEBI" id="CHEBI:30616"/>
    </ligand>
</feature>
<dbReference type="PROSITE" id="PS50901">
    <property type="entry name" value="FTSK"/>
    <property type="match status" value="1"/>
</dbReference>
<dbReference type="InterPro" id="IPR050206">
    <property type="entry name" value="FtsK/SpoIIIE/SftA"/>
</dbReference>
<keyword evidence="6" id="KW-0131">Cell cycle</keyword>
<dbReference type="GO" id="GO:0005524">
    <property type="term" value="F:ATP binding"/>
    <property type="evidence" value="ECO:0007669"/>
    <property type="project" value="UniProtKB-UniRule"/>
</dbReference>
<evidence type="ECO:0000256" key="2">
    <source>
        <dbReference type="ARBA" id="ARBA00022840"/>
    </source>
</evidence>
<dbReference type="AlphaFoldDB" id="A0A4P7UDS0"/>
<dbReference type="OrthoDB" id="3217500at2"/>
<name>A0A4P7UDS0_9ACTN</name>
<protein>
    <submittedName>
        <fullName evidence="6">Hypothetical cell division FtsK/SpoIIIE protein</fullName>
    </submittedName>
</protein>
<gene>
    <name evidence="7" type="ORF">E2C04_16635</name>
    <name evidence="6" type="ORF">GCM10007231_09570</name>
</gene>
<keyword evidence="4" id="KW-0812">Transmembrane</keyword>
<reference evidence="6" key="5">
    <citation type="submission" date="2024-05" db="EMBL/GenBank/DDBJ databases">
        <authorList>
            <person name="Sun Q."/>
            <person name="Sedlacek I."/>
        </authorList>
    </citation>
    <scope>NUCLEOTIDE SEQUENCE</scope>
    <source>
        <strain evidence="6">CCM 7403</strain>
    </source>
</reference>
<dbReference type="Proteomes" id="UP000297025">
    <property type="component" value="Chromosome"/>
</dbReference>
<dbReference type="InterPro" id="IPR027417">
    <property type="entry name" value="P-loop_NTPase"/>
</dbReference>
<evidence type="ECO:0000256" key="1">
    <source>
        <dbReference type="ARBA" id="ARBA00022741"/>
    </source>
</evidence>
<dbReference type="EMBL" id="BMCK01000001">
    <property type="protein sequence ID" value="GGD12646.1"/>
    <property type="molecule type" value="Genomic_DNA"/>
</dbReference>
<keyword evidence="2 3" id="KW-0067">ATP-binding</keyword>
<dbReference type="EMBL" id="CP038462">
    <property type="protein sequence ID" value="QCC78413.1"/>
    <property type="molecule type" value="Genomic_DNA"/>
</dbReference>
<dbReference type="InterPro" id="IPR002543">
    <property type="entry name" value="FtsK_dom"/>
</dbReference>
<reference evidence="9" key="3">
    <citation type="journal article" date="2019" name="Int. J. Syst. Evol. Microbiol.">
        <title>The Global Catalogue of Microorganisms (GCM) 10K type strain sequencing project: providing services to taxonomists for standard genome sequencing and annotation.</title>
        <authorList>
            <consortium name="The Broad Institute Genomics Platform"/>
            <consortium name="The Broad Institute Genome Sequencing Center for Infectious Disease"/>
            <person name="Wu L."/>
            <person name="Ma J."/>
        </authorList>
    </citation>
    <scope>NUCLEOTIDE SEQUENCE [LARGE SCALE GENOMIC DNA]</scope>
    <source>
        <strain evidence="9">CCM 7403</strain>
    </source>
</reference>
<feature type="domain" description="FtsK" evidence="5">
    <location>
        <begin position="188"/>
        <end position="367"/>
    </location>
</feature>
<feature type="transmembrane region" description="Helical" evidence="4">
    <location>
        <begin position="37"/>
        <end position="56"/>
    </location>
</feature>
<evidence type="ECO:0000313" key="9">
    <source>
        <dbReference type="Proteomes" id="UP000630594"/>
    </source>
</evidence>
<reference evidence="7 8" key="1">
    <citation type="journal article" date="2008" name="Int. J. Syst. Evol. Microbiol.">
        <title>Nocardioides daphniae sp. nov., isolated from Daphnia cucullata (Crustacea: Cladocera).</title>
        <authorList>
            <person name="Toth E.M."/>
            <person name="Keki Z."/>
            <person name="Homonnay Z.G."/>
            <person name="Borsodi A.K."/>
            <person name="Marialigeti K."/>
            <person name="Schumann P."/>
        </authorList>
    </citation>
    <scope>NUCLEOTIDE SEQUENCE [LARGE SCALE GENOMIC DNA]</scope>
    <source>
        <strain evidence="7 8">JCM 16608</strain>
    </source>
</reference>
<evidence type="ECO:0000313" key="6">
    <source>
        <dbReference type="EMBL" id="GGD12646.1"/>
    </source>
</evidence>
<proteinExistence type="predicted"/>
<keyword evidence="6" id="KW-0132">Cell division</keyword>
<dbReference type="Pfam" id="PF01580">
    <property type="entry name" value="FtsK_SpoIIIE"/>
    <property type="match status" value="1"/>
</dbReference>
<dbReference type="KEGG" id="ndp:E2C04_16635"/>
<dbReference type="Gene3D" id="3.40.50.300">
    <property type="entry name" value="P-loop containing nucleotide triphosphate hydrolases"/>
    <property type="match status" value="1"/>
</dbReference>
<dbReference type="PANTHER" id="PTHR22683:SF41">
    <property type="entry name" value="DNA TRANSLOCASE FTSK"/>
    <property type="match status" value="1"/>
</dbReference>
<evidence type="ECO:0000313" key="7">
    <source>
        <dbReference type="EMBL" id="QCC78413.1"/>
    </source>
</evidence>
<accession>A0A4P7UDS0</accession>
<dbReference type="Proteomes" id="UP000630594">
    <property type="component" value="Unassembled WGS sequence"/>
</dbReference>
<reference evidence="6" key="2">
    <citation type="journal article" date="2014" name="Int. J. Syst. Evol. Microbiol.">
        <title>Complete genome of a new Firmicutes species belonging to the dominant human colonic microbiota ('Ruminococcus bicirculans') reveals two chromosomes and a selective capacity to utilize plant glucans.</title>
        <authorList>
            <consortium name="NISC Comparative Sequencing Program"/>
            <person name="Wegmann U."/>
            <person name="Louis P."/>
            <person name="Goesmann A."/>
            <person name="Henrissat B."/>
            <person name="Duncan S.H."/>
            <person name="Flint H.J."/>
        </authorList>
    </citation>
    <scope>NUCLEOTIDE SEQUENCE</scope>
    <source>
        <strain evidence="6">CCM 7403</strain>
    </source>
</reference>
<keyword evidence="4" id="KW-0472">Membrane</keyword>
<evidence type="ECO:0000313" key="8">
    <source>
        <dbReference type="Proteomes" id="UP000297025"/>
    </source>
</evidence>
<reference evidence="7" key="4">
    <citation type="submission" date="2019-03" db="EMBL/GenBank/DDBJ databases">
        <authorList>
            <person name="Huang Y."/>
        </authorList>
    </citation>
    <scope>NUCLEOTIDE SEQUENCE</scope>
    <source>
        <strain evidence="7">JCM 16608</strain>
    </source>
</reference>
<evidence type="ECO:0000256" key="4">
    <source>
        <dbReference type="SAM" id="Phobius"/>
    </source>
</evidence>
<dbReference type="SUPFAM" id="SSF52540">
    <property type="entry name" value="P-loop containing nucleoside triphosphate hydrolases"/>
    <property type="match status" value="1"/>
</dbReference>
<dbReference type="PANTHER" id="PTHR22683">
    <property type="entry name" value="SPORULATION PROTEIN RELATED"/>
    <property type="match status" value="1"/>
</dbReference>
<keyword evidence="1 3" id="KW-0547">Nucleotide-binding</keyword>
<evidence type="ECO:0000259" key="5">
    <source>
        <dbReference type="PROSITE" id="PS50901"/>
    </source>
</evidence>
<dbReference type="RefSeq" id="WP_135833450.1">
    <property type="nucleotide sequence ID" value="NZ_CP038462.1"/>
</dbReference>
<keyword evidence="9" id="KW-1185">Reference proteome</keyword>
<organism evidence="7 8">
    <name type="scientific">Nocardioides daphniae</name>
    <dbReference type="NCBI Taxonomy" id="402297"/>
    <lineage>
        <taxon>Bacteria</taxon>
        <taxon>Bacillati</taxon>
        <taxon>Actinomycetota</taxon>
        <taxon>Actinomycetes</taxon>
        <taxon>Propionibacteriales</taxon>
        <taxon>Nocardioidaceae</taxon>
        <taxon>Nocardioides</taxon>
    </lineage>
</organism>
<dbReference type="GO" id="GO:0051301">
    <property type="term" value="P:cell division"/>
    <property type="evidence" value="ECO:0007669"/>
    <property type="project" value="UniProtKB-KW"/>
</dbReference>